<protein>
    <submittedName>
        <fullName evidence="3">Uncharacterized protein</fullName>
    </submittedName>
</protein>
<evidence type="ECO:0000256" key="2">
    <source>
        <dbReference type="SAM" id="MobiDB-lite"/>
    </source>
</evidence>
<comment type="similarity">
    <text evidence="1">Belongs to the TTI2 family.</text>
</comment>
<dbReference type="GO" id="GO:0110078">
    <property type="term" value="C:TTT Hsp90 cochaperone complex"/>
    <property type="evidence" value="ECO:0007669"/>
    <property type="project" value="InterPro"/>
</dbReference>
<dbReference type="PANTHER" id="PTHR32226:SF2">
    <property type="entry name" value="TELO2-INTERACTING PROTEIN 2"/>
    <property type="match status" value="1"/>
</dbReference>
<dbReference type="PANTHER" id="PTHR32226">
    <property type="entry name" value="TELO2-INTERACTING PROTEIN 2"/>
    <property type="match status" value="1"/>
</dbReference>
<evidence type="ECO:0000313" key="4">
    <source>
        <dbReference type="Proteomes" id="UP001265746"/>
    </source>
</evidence>
<comment type="caution">
    <text evidence="3">The sequence shown here is derived from an EMBL/GenBank/DDBJ whole genome shotgun (WGS) entry which is preliminary data.</text>
</comment>
<dbReference type="GO" id="GO:0005634">
    <property type="term" value="C:nucleus"/>
    <property type="evidence" value="ECO:0007669"/>
    <property type="project" value="TreeGrafter"/>
</dbReference>
<proteinExistence type="inferred from homology"/>
<organism evidence="3 4">
    <name type="scientific">Phomopsis amygdali</name>
    <name type="common">Fusicoccum amygdali</name>
    <dbReference type="NCBI Taxonomy" id="1214568"/>
    <lineage>
        <taxon>Eukaryota</taxon>
        <taxon>Fungi</taxon>
        <taxon>Dikarya</taxon>
        <taxon>Ascomycota</taxon>
        <taxon>Pezizomycotina</taxon>
        <taxon>Sordariomycetes</taxon>
        <taxon>Sordariomycetidae</taxon>
        <taxon>Diaporthales</taxon>
        <taxon>Diaporthaceae</taxon>
        <taxon>Diaporthe</taxon>
    </lineage>
</organism>
<accession>A0AAD9SQ77</accession>
<gene>
    <name evidence="3" type="ORF">N8I77_001274</name>
</gene>
<dbReference type="EMBL" id="JAUJFL010000001">
    <property type="protein sequence ID" value="KAK2614451.1"/>
    <property type="molecule type" value="Genomic_DNA"/>
</dbReference>
<reference evidence="3" key="1">
    <citation type="submission" date="2023-06" db="EMBL/GenBank/DDBJ databases">
        <authorList>
            <person name="Noh H."/>
        </authorList>
    </citation>
    <scope>NUCLEOTIDE SEQUENCE</scope>
    <source>
        <strain evidence="3">DUCC20226</strain>
    </source>
</reference>
<feature type="region of interest" description="Disordered" evidence="2">
    <location>
        <begin position="230"/>
        <end position="252"/>
    </location>
</feature>
<feature type="compositionally biased region" description="Basic and acidic residues" evidence="2">
    <location>
        <begin position="236"/>
        <end position="252"/>
    </location>
</feature>
<evidence type="ECO:0000313" key="3">
    <source>
        <dbReference type="EMBL" id="KAK2614451.1"/>
    </source>
</evidence>
<dbReference type="InterPro" id="IPR016024">
    <property type="entry name" value="ARM-type_fold"/>
</dbReference>
<dbReference type="InterPro" id="IPR018870">
    <property type="entry name" value="Tti2"/>
</dbReference>
<evidence type="ECO:0000256" key="1">
    <source>
        <dbReference type="ARBA" id="ARBA00034736"/>
    </source>
</evidence>
<keyword evidence="4" id="KW-1185">Reference proteome</keyword>
<dbReference type="GO" id="GO:0005829">
    <property type="term" value="C:cytosol"/>
    <property type="evidence" value="ECO:0007669"/>
    <property type="project" value="TreeGrafter"/>
</dbReference>
<dbReference type="Pfam" id="PF10521">
    <property type="entry name" value="Tti2"/>
    <property type="match status" value="1"/>
</dbReference>
<dbReference type="SUPFAM" id="SSF48371">
    <property type="entry name" value="ARM repeat"/>
    <property type="match status" value="1"/>
</dbReference>
<dbReference type="Proteomes" id="UP001265746">
    <property type="component" value="Unassembled WGS sequence"/>
</dbReference>
<name>A0AAD9SQ77_PHOAM</name>
<dbReference type="AlphaFoldDB" id="A0AAD9SQ77"/>
<sequence length="555" mass="60801">MSALANAIAAIDDLGAIPPLTADDEWRSLSSCSSIQPINPSTLTVAVPTNVSSHGRRQDARAGLVAVLACLNHKPSTPRQPEDSASVQNLCDYVGRIISPCPNAYAGQVSGAVAFREHVPETLADKNTDDDVPEYEHVAQRSRETAIYGLSILQILNAEYSAKFSLDTLLTVISFTNPTLTDPWTTQEACDVAQSLLSEQLLHHFNQPVLLETILKDYLRPAFSKSRPKAVTASGRKAEFPEEDDPHRGLSDDTKEVKPWKYADHRAITVFHWVVLTTDPDFISKQWPLFIPVLLALLDDGATRVRRHGLLILDAFLARFPANILRDTGLASVFEDAVFPTLHFLPSITPEEESIILLEAAYTALLGLASKTDTRAGKSEPYSGSPKAKLLDKMLRDGVFSAYFHVKDHVRIVEVLLVQTARIVDEMRIHSVKHLKDLIPMHTEVMTNPFAALAPSTLSAAIEGLQALIANCWPRLSTPAYQDELIKALVVCYLTVHDEQEQLGTRYAAIDADLVKTASMLTVATRGAGGEGVHDLGDKAAMLIAKEPLLAELFK</sequence>